<dbReference type="SUPFAM" id="SSF54637">
    <property type="entry name" value="Thioesterase/thiol ester dehydrase-isomerase"/>
    <property type="match status" value="1"/>
</dbReference>
<dbReference type="OrthoDB" id="1413770at2"/>
<dbReference type="RefSeq" id="WP_115548116.1">
    <property type="nucleotide sequence ID" value="NZ_QRGP01000001.1"/>
</dbReference>
<evidence type="ECO:0000313" key="4">
    <source>
        <dbReference type="Proteomes" id="UP000263833"/>
    </source>
</evidence>
<dbReference type="InterPro" id="IPR049449">
    <property type="entry name" value="TesB_ACOT8-like_N"/>
</dbReference>
<dbReference type="AlphaFoldDB" id="A0A371BGE2"/>
<feature type="domain" description="Acyl-CoA thioesterase-like N-terminal HotDog" evidence="1">
    <location>
        <begin position="28"/>
        <end position="104"/>
    </location>
</feature>
<sequence length="263" mass="28426">MTQEQAPTPYYFTREGSGFVPSSLSKNPWFGNAIAGGPISALTATIIEEAGFDPNFEICRVSIDILGIVPRTLLEPRITAIRSGRQAQLHRIELFAAEKLVCQAHVLLARYLETPAIPAPFDYPHPDTLAENQFLIGAGMAGAIRTKGFLGKATEPGRGAVWLCMNGEVVQGKATSPFAKACLFGDYGNGVGSSTRAEEWSFANLDITIQFFRMPRGEWFLIDSETQGAGNGHALAQSIFADLDGLYAKGTQTIFVAPSQRPI</sequence>
<evidence type="ECO:0000259" key="2">
    <source>
        <dbReference type="Pfam" id="PF20789"/>
    </source>
</evidence>
<dbReference type="Pfam" id="PF20789">
    <property type="entry name" value="4HBT_3C"/>
    <property type="match status" value="1"/>
</dbReference>
<reference evidence="4" key="1">
    <citation type="submission" date="2018-08" db="EMBL/GenBank/DDBJ databases">
        <authorList>
            <person name="Kim S.-J."/>
            <person name="Jung G.-Y."/>
        </authorList>
    </citation>
    <scope>NUCLEOTIDE SEQUENCE [LARGE SCALE GENOMIC DNA]</scope>
    <source>
        <strain evidence="4">GY_G</strain>
    </source>
</reference>
<proteinExistence type="predicted"/>
<comment type="caution">
    <text evidence="3">The sequence shown here is derived from an EMBL/GenBank/DDBJ whole genome shotgun (WGS) entry which is preliminary data.</text>
</comment>
<feature type="domain" description="Acyl-CoA thioesterase-like C-terminal" evidence="2">
    <location>
        <begin position="147"/>
        <end position="256"/>
    </location>
</feature>
<evidence type="ECO:0000313" key="3">
    <source>
        <dbReference type="EMBL" id="RDV06567.1"/>
    </source>
</evidence>
<evidence type="ECO:0000259" key="1">
    <source>
        <dbReference type="Pfam" id="PF13622"/>
    </source>
</evidence>
<keyword evidence="4" id="KW-1185">Reference proteome</keyword>
<dbReference type="Gene3D" id="2.40.160.210">
    <property type="entry name" value="Acyl-CoA thioesterase, double hotdog domain"/>
    <property type="match status" value="1"/>
</dbReference>
<name>A0A371BGE2_9SPHN</name>
<protein>
    <submittedName>
        <fullName evidence="3">Thioesterase family protein</fullName>
    </submittedName>
</protein>
<gene>
    <name evidence="3" type="ORF">DXH95_03870</name>
</gene>
<dbReference type="EMBL" id="QRGP01000001">
    <property type="protein sequence ID" value="RDV06567.1"/>
    <property type="molecule type" value="Genomic_DNA"/>
</dbReference>
<dbReference type="InterPro" id="IPR049450">
    <property type="entry name" value="ACOT8-like_C"/>
</dbReference>
<dbReference type="Proteomes" id="UP000263833">
    <property type="component" value="Unassembled WGS sequence"/>
</dbReference>
<dbReference type="Pfam" id="PF13622">
    <property type="entry name" value="4HBT_3"/>
    <property type="match status" value="1"/>
</dbReference>
<organism evidence="3 4">
    <name type="scientific">Sphingorhabdus pulchriflava</name>
    <dbReference type="NCBI Taxonomy" id="2292257"/>
    <lineage>
        <taxon>Bacteria</taxon>
        <taxon>Pseudomonadati</taxon>
        <taxon>Pseudomonadota</taxon>
        <taxon>Alphaproteobacteria</taxon>
        <taxon>Sphingomonadales</taxon>
        <taxon>Sphingomonadaceae</taxon>
        <taxon>Sphingorhabdus</taxon>
    </lineage>
</organism>
<dbReference type="InterPro" id="IPR042171">
    <property type="entry name" value="Acyl-CoA_hotdog"/>
</dbReference>
<accession>A0A371BGE2</accession>
<dbReference type="InterPro" id="IPR029069">
    <property type="entry name" value="HotDog_dom_sf"/>
</dbReference>